<sequence>MSDPGQPTLDQLRVFIAVVETGSFAAAARKLNRATSVISYTIANLEAQLGVTLFDRLSTKKPQLTLEGRTVLAEARSVSNGIDNLRAKVKSMLRGIEPEVHLALDVMLPASRVMDALKAFRKEFPSVSLRLYVEALGAVTQIVLNRTATVGISGPLDVDVLGLERIGVGFVQLVPVAAPDHPLAGGSHAPGAARSHIQLVLTDRSPLTQGHEFAVVGTHTWRLADLGAKHMLLKEGIGWGNMPEPMVRDDLADGRLVQLDLPDCKGGPYRLQAIYRTDTPPGPAGRFLIEHFQAQDAKTPTTAW</sequence>
<keyword evidence="3" id="KW-0238">DNA-binding</keyword>
<dbReference type="Pfam" id="PF00126">
    <property type="entry name" value="HTH_1"/>
    <property type="match status" value="1"/>
</dbReference>
<evidence type="ECO:0000256" key="3">
    <source>
        <dbReference type="ARBA" id="ARBA00023125"/>
    </source>
</evidence>
<reference evidence="6 7" key="1">
    <citation type="journal article" date="2011" name="J. Biotechnol.">
        <title>The complete genome sequence of the dominant Sinorhizobium meliloti field isolate SM11 extends the S. meliloti pan-genome.</title>
        <authorList>
            <person name="Schneiker-Bekel S."/>
            <person name="Wibberg D."/>
            <person name="Bekel T."/>
            <person name="Blom J."/>
            <person name="Linke B."/>
            <person name="Neuweger H."/>
            <person name="Stiens M."/>
            <person name="Vorholter F.J."/>
            <person name="Weidner S."/>
            <person name="Goesmann A."/>
            <person name="Puhler A."/>
            <person name="Schluter A."/>
        </authorList>
    </citation>
    <scope>NUCLEOTIDE SEQUENCE [LARGE SCALE GENOMIC DNA]</scope>
    <source>
        <strain evidence="6 7">SM11</strain>
        <plasmid evidence="7">pSmeSM11c</plasmid>
    </source>
</reference>
<name>F7XCP8_SINMM</name>
<evidence type="ECO:0000313" key="6">
    <source>
        <dbReference type="EMBL" id="AEH81458.1"/>
    </source>
</evidence>
<keyword evidence="2" id="KW-0805">Transcription regulation</keyword>
<organism evidence="6 7">
    <name type="scientific">Sinorhizobium meliloti (strain SM11)</name>
    <dbReference type="NCBI Taxonomy" id="707241"/>
    <lineage>
        <taxon>Bacteria</taxon>
        <taxon>Pseudomonadati</taxon>
        <taxon>Pseudomonadota</taxon>
        <taxon>Alphaproteobacteria</taxon>
        <taxon>Hyphomicrobiales</taxon>
        <taxon>Rhizobiaceae</taxon>
        <taxon>Sinorhizobium/Ensifer group</taxon>
        <taxon>Sinorhizobium</taxon>
    </lineage>
</organism>
<keyword evidence="6" id="KW-0614">Plasmid</keyword>
<dbReference type="GO" id="GO:0003700">
    <property type="term" value="F:DNA-binding transcription factor activity"/>
    <property type="evidence" value="ECO:0007669"/>
    <property type="project" value="InterPro"/>
</dbReference>
<dbReference type="InterPro" id="IPR036388">
    <property type="entry name" value="WH-like_DNA-bd_sf"/>
</dbReference>
<dbReference type="Gene3D" id="1.10.10.10">
    <property type="entry name" value="Winged helix-like DNA-binding domain superfamily/Winged helix DNA-binding domain"/>
    <property type="match status" value="1"/>
</dbReference>
<dbReference type="InterPro" id="IPR036390">
    <property type="entry name" value="WH_DNA-bd_sf"/>
</dbReference>
<protein>
    <submittedName>
        <fullName evidence="6">Transcriptional regulator, LysR family</fullName>
    </submittedName>
</protein>
<dbReference type="GO" id="GO:0000976">
    <property type="term" value="F:transcription cis-regulatory region binding"/>
    <property type="evidence" value="ECO:0007669"/>
    <property type="project" value="TreeGrafter"/>
</dbReference>
<dbReference type="HOGENOM" id="CLU_039613_35_0_5"/>
<dbReference type="Pfam" id="PF03466">
    <property type="entry name" value="LysR_substrate"/>
    <property type="match status" value="1"/>
</dbReference>
<dbReference type="PATRIC" id="fig|707241.3.peg.4363"/>
<dbReference type="Gene3D" id="3.40.190.290">
    <property type="match status" value="1"/>
</dbReference>
<comment type="similarity">
    <text evidence="1">Belongs to the LysR transcriptional regulatory family.</text>
</comment>
<feature type="domain" description="HTH lysR-type" evidence="5">
    <location>
        <begin position="7"/>
        <end position="65"/>
    </location>
</feature>
<dbReference type="RefSeq" id="WP_010967190.1">
    <property type="nucleotide sequence ID" value="NC_017327.1"/>
</dbReference>
<evidence type="ECO:0000259" key="5">
    <source>
        <dbReference type="PROSITE" id="PS50931"/>
    </source>
</evidence>
<evidence type="ECO:0000256" key="2">
    <source>
        <dbReference type="ARBA" id="ARBA00023015"/>
    </source>
</evidence>
<dbReference type="FunFam" id="1.10.10.10:FF:000001">
    <property type="entry name" value="LysR family transcriptional regulator"/>
    <property type="match status" value="1"/>
</dbReference>
<dbReference type="PANTHER" id="PTHR30126:SF91">
    <property type="entry name" value="LYSR FAMILY TRANSCRIPTIONAL REGULATOR"/>
    <property type="match status" value="1"/>
</dbReference>
<dbReference type="KEGG" id="smx:SM11_pC0385"/>
<dbReference type="SUPFAM" id="SSF46785">
    <property type="entry name" value="Winged helix' DNA-binding domain"/>
    <property type="match status" value="1"/>
</dbReference>
<dbReference type="PROSITE" id="PS50931">
    <property type="entry name" value="HTH_LYSR"/>
    <property type="match status" value="1"/>
</dbReference>
<gene>
    <name evidence="6" type="ordered locus">SM11_pC0385</name>
</gene>
<evidence type="ECO:0000313" key="7">
    <source>
        <dbReference type="Proteomes" id="UP000009045"/>
    </source>
</evidence>
<dbReference type="PANTHER" id="PTHR30126">
    <property type="entry name" value="HTH-TYPE TRANSCRIPTIONAL REGULATOR"/>
    <property type="match status" value="1"/>
</dbReference>
<accession>F7XCP8</accession>
<evidence type="ECO:0000256" key="4">
    <source>
        <dbReference type="ARBA" id="ARBA00023163"/>
    </source>
</evidence>
<dbReference type="InterPro" id="IPR005119">
    <property type="entry name" value="LysR_subst-bd"/>
</dbReference>
<dbReference type="Proteomes" id="UP000009045">
    <property type="component" value="Plasmid pSmeSM11c"/>
</dbReference>
<keyword evidence="4" id="KW-0804">Transcription</keyword>
<evidence type="ECO:0000256" key="1">
    <source>
        <dbReference type="ARBA" id="ARBA00009437"/>
    </source>
</evidence>
<dbReference type="EMBL" id="CP001831">
    <property type="protein sequence ID" value="AEH81458.1"/>
    <property type="molecule type" value="Genomic_DNA"/>
</dbReference>
<dbReference type="AlphaFoldDB" id="F7XCP8"/>
<geneLocation type="plasmid" evidence="6 7">
    <name>pSmeSM11c</name>
</geneLocation>
<dbReference type="SUPFAM" id="SSF53850">
    <property type="entry name" value="Periplasmic binding protein-like II"/>
    <property type="match status" value="1"/>
</dbReference>
<proteinExistence type="inferred from homology"/>
<dbReference type="InterPro" id="IPR000847">
    <property type="entry name" value="LysR_HTH_N"/>
</dbReference>